<dbReference type="EMBL" id="AP028216">
    <property type="protein sequence ID" value="BEI92384.1"/>
    <property type="molecule type" value="Genomic_DNA"/>
</dbReference>
<sequence>MGFGRVSSAWVARHTVTPRSAGEHNDAGVGPQEAGIRGGMTQDTRPGQSSLTIAFRKINKKAALGGDEAVESKEKSLAGKFKDGLLRHKLGTWPDACACKLKNNPVHLAVPKGVPSERQVRDGISSSPRRE</sequence>
<dbReference type="RefSeq" id="XP_060457649.1">
    <property type="nucleotide sequence ID" value="XM_060601125.1"/>
</dbReference>
<organism evidence="2 3">
    <name type="scientific">Cutaneotrichosporon cavernicola</name>
    <dbReference type="NCBI Taxonomy" id="279322"/>
    <lineage>
        <taxon>Eukaryota</taxon>
        <taxon>Fungi</taxon>
        <taxon>Dikarya</taxon>
        <taxon>Basidiomycota</taxon>
        <taxon>Agaricomycotina</taxon>
        <taxon>Tremellomycetes</taxon>
        <taxon>Trichosporonales</taxon>
        <taxon>Trichosporonaceae</taxon>
        <taxon>Cutaneotrichosporon</taxon>
    </lineage>
</organism>
<dbReference type="KEGG" id="ccac:CcaHIS019_0500120"/>
<keyword evidence="3" id="KW-1185">Reference proteome</keyword>
<feature type="region of interest" description="Disordered" evidence="1">
    <location>
        <begin position="110"/>
        <end position="131"/>
    </location>
</feature>
<accession>A0AA48QWE6</accession>
<dbReference type="Proteomes" id="UP001233271">
    <property type="component" value="Chromosome 5"/>
</dbReference>
<feature type="region of interest" description="Disordered" evidence="1">
    <location>
        <begin position="17"/>
        <end position="47"/>
    </location>
</feature>
<evidence type="ECO:0000313" key="3">
    <source>
        <dbReference type="Proteomes" id="UP001233271"/>
    </source>
</evidence>
<protein>
    <submittedName>
        <fullName evidence="2">Uncharacterized protein</fullName>
    </submittedName>
</protein>
<reference evidence="2" key="1">
    <citation type="journal article" date="2023" name="BMC Genomics">
        <title>Chromosome-level genome assemblies of Cutaneotrichosporon spp. (Trichosporonales, Basidiomycota) reveal imbalanced evolution between nucleotide sequences and chromosome synteny.</title>
        <authorList>
            <person name="Kobayashi Y."/>
            <person name="Kayamori A."/>
            <person name="Aoki K."/>
            <person name="Shiwa Y."/>
            <person name="Matsutani M."/>
            <person name="Fujita N."/>
            <person name="Sugita T."/>
            <person name="Iwasaki W."/>
            <person name="Tanaka N."/>
            <person name="Takashima M."/>
        </authorList>
    </citation>
    <scope>NUCLEOTIDE SEQUENCE</scope>
    <source>
        <strain evidence="2">HIS019</strain>
    </source>
</reference>
<gene>
    <name evidence="2" type="ORF">CcaverHIS019_0500120</name>
</gene>
<dbReference type="AlphaFoldDB" id="A0AA48QWE6"/>
<dbReference type="GeneID" id="85496254"/>
<proteinExistence type="predicted"/>
<evidence type="ECO:0000313" key="2">
    <source>
        <dbReference type="EMBL" id="BEI92384.1"/>
    </source>
</evidence>
<name>A0AA48QWE6_9TREE</name>
<evidence type="ECO:0000256" key="1">
    <source>
        <dbReference type="SAM" id="MobiDB-lite"/>
    </source>
</evidence>